<evidence type="ECO:0000313" key="2">
    <source>
        <dbReference type="Proteomes" id="UP001179181"/>
    </source>
</evidence>
<evidence type="ECO:0000313" key="1">
    <source>
        <dbReference type="EMBL" id="NIJ52845.1"/>
    </source>
</evidence>
<keyword evidence="2" id="KW-1185">Reference proteome</keyword>
<comment type="caution">
    <text evidence="1">The sequence shown here is derived from an EMBL/GenBank/DDBJ whole genome shotgun (WGS) entry which is preliminary data.</text>
</comment>
<reference evidence="1 2" key="1">
    <citation type="submission" date="2020-03" db="EMBL/GenBank/DDBJ databases">
        <title>Genomic Encyclopedia of Type Strains, Phase IV (KMG-IV): sequencing the most valuable type-strain genomes for metagenomic binning, comparative biology and taxonomic classification.</title>
        <authorList>
            <person name="Goeker M."/>
        </authorList>
    </citation>
    <scope>NUCLEOTIDE SEQUENCE [LARGE SCALE GENOMIC DNA]</scope>
    <source>
        <strain evidence="1 2">DSM 102865</strain>
    </source>
</reference>
<name>A0ABX0UMK0_9BACT</name>
<dbReference type="Proteomes" id="UP001179181">
    <property type="component" value="Unassembled WGS sequence"/>
</dbReference>
<proteinExistence type="predicted"/>
<accession>A0ABX0UMK0</accession>
<evidence type="ECO:0008006" key="3">
    <source>
        <dbReference type="Google" id="ProtNLM"/>
    </source>
</evidence>
<dbReference type="InterPro" id="IPR046601">
    <property type="entry name" value="DUF6660"/>
</dbReference>
<sequence>MIRTILILLAFYTIALSCIPCQDEALGELHDAASIQQHTSQEPVDLDLCSPFCVCTCCAGITLQQEMDSAPLLSNFSVFEEITFAYSSGANSGDLTSIWQPPRI</sequence>
<protein>
    <recommendedName>
        <fullName evidence="3">Secreted protein</fullName>
    </recommendedName>
</protein>
<dbReference type="EMBL" id="JAASQJ010000002">
    <property type="protein sequence ID" value="NIJ52845.1"/>
    <property type="molecule type" value="Genomic_DNA"/>
</dbReference>
<gene>
    <name evidence="1" type="ORF">FHS68_002015</name>
</gene>
<dbReference type="Pfam" id="PF20365">
    <property type="entry name" value="DUF6660"/>
    <property type="match status" value="1"/>
</dbReference>
<organism evidence="1 2">
    <name type="scientific">Dyadobacter arcticus</name>
    <dbReference type="NCBI Taxonomy" id="1078754"/>
    <lineage>
        <taxon>Bacteria</taxon>
        <taxon>Pseudomonadati</taxon>
        <taxon>Bacteroidota</taxon>
        <taxon>Cytophagia</taxon>
        <taxon>Cytophagales</taxon>
        <taxon>Spirosomataceae</taxon>
        <taxon>Dyadobacter</taxon>
    </lineage>
</organism>
<dbReference type="PROSITE" id="PS51257">
    <property type="entry name" value="PROKAR_LIPOPROTEIN"/>
    <property type="match status" value="1"/>
</dbReference>
<dbReference type="RefSeq" id="WP_167269563.1">
    <property type="nucleotide sequence ID" value="NZ_JAASQJ010000002.1"/>
</dbReference>